<evidence type="ECO:0000313" key="1">
    <source>
        <dbReference type="EMBL" id="TVV74754.1"/>
    </source>
</evidence>
<organism evidence="1 2">
    <name type="scientific">Alterirhizorhabdus solaris</name>
    <dbReference type="NCBI Taxonomy" id="2529389"/>
    <lineage>
        <taxon>Bacteria</taxon>
        <taxon>Pseudomonadati</taxon>
        <taxon>Pseudomonadota</taxon>
        <taxon>Alphaproteobacteria</taxon>
        <taxon>Sphingomonadales</taxon>
        <taxon>Rhizorhabdaceae</taxon>
        <taxon>Alterirhizorhabdus</taxon>
    </lineage>
</organism>
<protein>
    <submittedName>
        <fullName evidence="1">Uncharacterized protein</fullName>
    </submittedName>
</protein>
<sequence>MSKPQSNGGTIDVDGATYDWHLQREPHQSDDEGWKGMTISLLQHGAKREAWVEFPPSKRLLKGLPRGRLQLDGATISRCVRAALSAGWEPTTRGKPVTFTVDAEGN</sequence>
<dbReference type="AlphaFoldDB" id="A0A558R5U7"/>
<accession>A0A558R5U7</accession>
<dbReference type="OrthoDB" id="7449482at2"/>
<proteinExistence type="predicted"/>
<keyword evidence="2" id="KW-1185">Reference proteome</keyword>
<dbReference type="EMBL" id="VNIM01000028">
    <property type="protein sequence ID" value="TVV74754.1"/>
    <property type="molecule type" value="Genomic_DNA"/>
</dbReference>
<name>A0A558R5U7_9SPHN</name>
<dbReference type="Proteomes" id="UP000318681">
    <property type="component" value="Unassembled WGS sequence"/>
</dbReference>
<gene>
    <name evidence="1" type="ORF">FOY91_08870</name>
</gene>
<comment type="caution">
    <text evidence="1">The sequence shown here is derived from an EMBL/GenBank/DDBJ whole genome shotgun (WGS) entry which is preliminary data.</text>
</comment>
<evidence type="ECO:0000313" key="2">
    <source>
        <dbReference type="Proteomes" id="UP000318681"/>
    </source>
</evidence>
<dbReference type="RefSeq" id="WP_145150209.1">
    <property type="nucleotide sequence ID" value="NZ_VNIM01000028.1"/>
</dbReference>
<reference evidence="1 2" key="1">
    <citation type="submission" date="2019-07" db="EMBL/GenBank/DDBJ databases">
        <title>Sphingomonas solaris sp. nov., isolated from a solar panel from Boston, Massachusetts.</title>
        <authorList>
            <person name="Tanner K."/>
            <person name="Pascual J."/>
            <person name="Mancuso C."/>
            <person name="Pereto J."/>
            <person name="Khalil A."/>
            <person name="Vilanova C."/>
        </authorList>
    </citation>
    <scope>NUCLEOTIDE SEQUENCE [LARGE SCALE GENOMIC DNA]</scope>
    <source>
        <strain evidence="1 2">R4DWN</strain>
    </source>
</reference>